<dbReference type="EMBL" id="QFYQ01000001">
    <property type="protein sequence ID" value="RAK53928.1"/>
    <property type="molecule type" value="Genomic_DNA"/>
</dbReference>
<dbReference type="Gene3D" id="2.40.128.140">
    <property type="entry name" value="Outer membrane protein"/>
    <property type="match status" value="1"/>
</dbReference>
<feature type="signal peptide" evidence="1">
    <location>
        <begin position="1"/>
        <end position="30"/>
    </location>
</feature>
<name>A0A328AM22_9CAUL</name>
<sequence length="289" mass="29871">MRRLAVLAIVLGCGAGCGALSGAWSGTAMAAPAAKAHASTRDALAQAAFKPNIKPVETDPIGALLDHDTYAPGAGLVSWRTDEAALSARSDGPIDSLRIRQGAVVARPGDLPLTQRSAVDPSDYEVSVIRKWPGAVSFDAGRLAVDVSPHAGVGVIGGDRAGGGSAEAGATLSVSKADLAGERLKSMGVKDGSAFGDQGRWYLFAAASGRAVGMNMLHGESGWNRAGWSTDATSKLVGDTQVGVGWRRGAVQTSVGYVHRKVKGEHVMYGIDPHDDDMVAFSLSIRPRK</sequence>
<gene>
    <name evidence="2" type="ORF">DJ017_05025</name>
</gene>
<reference evidence="3" key="1">
    <citation type="submission" date="2018-05" db="EMBL/GenBank/DDBJ databases">
        <authorList>
            <person name="Li X."/>
        </authorList>
    </citation>
    <scope>NUCLEOTIDE SEQUENCE [LARGE SCALE GENOMIC DNA]</scope>
    <source>
        <strain evidence="3">LX32</strain>
    </source>
</reference>
<evidence type="ECO:0000256" key="1">
    <source>
        <dbReference type="SAM" id="SignalP"/>
    </source>
</evidence>
<proteinExistence type="predicted"/>
<keyword evidence="3" id="KW-1185">Reference proteome</keyword>
<keyword evidence="1" id="KW-0732">Signal</keyword>
<protein>
    <submittedName>
        <fullName evidence="2">DUF2219 domain-containing protein</fullName>
    </submittedName>
</protein>
<dbReference type="InterPro" id="IPR037107">
    <property type="entry name" value="Put_OMP_sf"/>
</dbReference>
<dbReference type="AlphaFoldDB" id="A0A328AM22"/>
<accession>A0A328AM22</accession>
<comment type="caution">
    <text evidence="2">The sequence shown here is derived from an EMBL/GenBank/DDBJ whole genome shotgun (WGS) entry which is preliminary data.</text>
</comment>
<evidence type="ECO:0000313" key="2">
    <source>
        <dbReference type="EMBL" id="RAK53928.1"/>
    </source>
</evidence>
<dbReference type="Proteomes" id="UP000249254">
    <property type="component" value="Unassembled WGS sequence"/>
</dbReference>
<evidence type="ECO:0000313" key="3">
    <source>
        <dbReference type="Proteomes" id="UP000249254"/>
    </source>
</evidence>
<feature type="chain" id="PRO_5016386989" evidence="1">
    <location>
        <begin position="31"/>
        <end position="289"/>
    </location>
</feature>
<dbReference type="RefSeq" id="WP_111527679.1">
    <property type="nucleotide sequence ID" value="NZ_JBHRSG010000002.1"/>
</dbReference>
<organism evidence="2 3">
    <name type="scientific">Phenylobacterium soli</name>
    <dbReference type="NCBI Taxonomy" id="2170551"/>
    <lineage>
        <taxon>Bacteria</taxon>
        <taxon>Pseudomonadati</taxon>
        <taxon>Pseudomonadota</taxon>
        <taxon>Alphaproteobacteria</taxon>
        <taxon>Caulobacterales</taxon>
        <taxon>Caulobacteraceae</taxon>
        <taxon>Phenylobacterium</taxon>
    </lineage>
</organism>
<dbReference type="OrthoDB" id="7617009at2"/>